<dbReference type="Proteomes" id="UP000824120">
    <property type="component" value="Chromosome 10"/>
</dbReference>
<proteinExistence type="predicted"/>
<dbReference type="EMBL" id="JACXVP010000010">
    <property type="protein sequence ID" value="KAG5583067.1"/>
    <property type="molecule type" value="Genomic_DNA"/>
</dbReference>
<protein>
    <submittedName>
        <fullName evidence="2">Uncharacterized protein</fullName>
    </submittedName>
</protein>
<accession>A0A9J5X4K8</accession>
<gene>
    <name evidence="2" type="ORF">H5410_053694</name>
</gene>
<reference evidence="2 3" key="1">
    <citation type="submission" date="2020-09" db="EMBL/GenBank/DDBJ databases">
        <title>De no assembly of potato wild relative species, Solanum commersonii.</title>
        <authorList>
            <person name="Cho K."/>
        </authorList>
    </citation>
    <scope>NUCLEOTIDE SEQUENCE [LARGE SCALE GENOMIC DNA]</scope>
    <source>
        <strain evidence="2">LZ3.2</strain>
        <tissue evidence="2">Leaf</tissue>
    </source>
</reference>
<dbReference type="AlphaFoldDB" id="A0A9J5X4K8"/>
<comment type="caution">
    <text evidence="2">The sequence shown here is derived from an EMBL/GenBank/DDBJ whole genome shotgun (WGS) entry which is preliminary data.</text>
</comment>
<feature type="signal peptide" evidence="1">
    <location>
        <begin position="1"/>
        <end position="23"/>
    </location>
</feature>
<evidence type="ECO:0000313" key="3">
    <source>
        <dbReference type="Proteomes" id="UP000824120"/>
    </source>
</evidence>
<sequence>MSGLSYLQNCLFVILKFEVIALGLHDVPVHINSDCLWRKPSFLRKLNQWSLPHRRSFALGVSISSLNHCLSN</sequence>
<organism evidence="2 3">
    <name type="scientific">Solanum commersonii</name>
    <name type="common">Commerson's wild potato</name>
    <name type="synonym">Commerson's nightshade</name>
    <dbReference type="NCBI Taxonomy" id="4109"/>
    <lineage>
        <taxon>Eukaryota</taxon>
        <taxon>Viridiplantae</taxon>
        <taxon>Streptophyta</taxon>
        <taxon>Embryophyta</taxon>
        <taxon>Tracheophyta</taxon>
        <taxon>Spermatophyta</taxon>
        <taxon>Magnoliopsida</taxon>
        <taxon>eudicotyledons</taxon>
        <taxon>Gunneridae</taxon>
        <taxon>Pentapetalae</taxon>
        <taxon>asterids</taxon>
        <taxon>lamiids</taxon>
        <taxon>Solanales</taxon>
        <taxon>Solanaceae</taxon>
        <taxon>Solanoideae</taxon>
        <taxon>Solaneae</taxon>
        <taxon>Solanum</taxon>
    </lineage>
</organism>
<feature type="chain" id="PRO_5039946066" evidence="1">
    <location>
        <begin position="24"/>
        <end position="72"/>
    </location>
</feature>
<name>A0A9J5X4K8_SOLCO</name>
<evidence type="ECO:0000256" key="1">
    <source>
        <dbReference type="SAM" id="SignalP"/>
    </source>
</evidence>
<evidence type="ECO:0000313" key="2">
    <source>
        <dbReference type="EMBL" id="KAG5583067.1"/>
    </source>
</evidence>
<keyword evidence="1" id="KW-0732">Signal</keyword>
<keyword evidence="3" id="KW-1185">Reference proteome</keyword>